<dbReference type="InterPro" id="IPR020841">
    <property type="entry name" value="PKS_Beta-ketoAc_synthase_dom"/>
</dbReference>
<dbReference type="PROSITE" id="PS00606">
    <property type="entry name" value="KS3_1"/>
    <property type="match status" value="1"/>
</dbReference>
<dbReference type="InterPro" id="IPR016035">
    <property type="entry name" value="Acyl_Trfase/lysoPLipase"/>
</dbReference>
<dbReference type="FunFam" id="3.40.47.10:FF:000019">
    <property type="entry name" value="Polyketide synthase type I"/>
    <property type="match status" value="1"/>
</dbReference>
<dbReference type="Gene3D" id="3.40.366.10">
    <property type="entry name" value="Malonyl-Coenzyme A Acyl Carrier Protein, domain 2"/>
    <property type="match status" value="1"/>
</dbReference>
<dbReference type="PROSITE" id="PS50075">
    <property type="entry name" value="CARRIER"/>
    <property type="match status" value="1"/>
</dbReference>
<dbReference type="Gene3D" id="3.40.50.1820">
    <property type="entry name" value="alpha/beta hydrolase"/>
    <property type="match status" value="1"/>
</dbReference>
<dbReference type="SUPFAM" id="SSF53901">
    <property type="entry name" value="Thiolase-like"/>
    <property type="match status" value="1"/>
</dbReference>
<dbReference type="GO" id="GO:0033068">
    <property type="term" value="P:macrolide biosynthetic process"/>
    <property type="evidence" value="ECO:0007669"/>
    <property type="project" value="UniProtKB-ARBA"/>
</dbReference>
<dbReference type="GO" id="GO:0006633">
    <property type="term" value="P:fatty acid biosynthetic process"/>
    <property type="evidence" value="ECO:0007669"/>
    <property type="project" value="InterPro"/>
</dbReference>
<keyword evidence="7" id="KW-0012">Acyltransferase</keyword>
<dbReference type="GO" id="GO:0004315">
    <property type="term" value="F:3-oxoacyl-[acyl-carrier-protein] synthase activity"/>
    <property type="evidence" value="ECO:0007669"/>
    <property type="project" value="InterPro"/>
</dbReference>
<dbReference type="CDD" id="cd00833">
    <property type="entry name" value="PKS"/>
    <property type="match status" value="1"/>
</dbReference>
<dbReference type="InterPro" id="IPR036736">
    <property type="entry name" value="ACP-like_sf"/>
</dbReference>
<dbReference type="InterPro" id="IPR020802">
    <property type="entry name" value="TesA-like"/>
</dbReference>
<dbReference type="InterPro" id="IPR014043">
    <property type="entry name" value="Acyl_transferase_dom"/>
</dbReference>
<dbReference type="SUPFAM" id="SSF52151">
    <property type="entry name" value="FabD/lysophospholipase-like"/>
    <property type="match status" value="1"/>
</dbReference>
<proteinExistence type="predicted"/>
<keyword evidence="2" id="KW-0596">Phosphopantetheine</keyword>
<evidence type="ECO:0000256" key="5">
    <source>
        <dbReference type="ARBA" id="ARBA00023194"/>
    </source>
</evidence>
<dbReference type="InterPro" id="IPR009081">
    <property type="entry name" value="PP-bd_ACP"/>
</dbReference>
<evidence type="ECO:0000256" key="3">
    <source>
        <dbReference type="ARBA" id="ARBA00022553"/>
    </source>
</evidence>
<reference evidence="10 11" key="1">
    <citation type="submission" date="2020-08" db="EMBL/GenBank/DDBJ databases">
        <title>Sequencing the genomes of 1000 actinobacteria strains.</title>
        <authorList>
            <person name="Klenk H.-P."/>
        </authorList>
    </citation>
    <scope>NUCLEOTIDE SEQUENCE [LARGE SCALE GENOMIC DNA]</scope>
    <source>
        <strain evidence="10 11">DSM 41654</strain>
    </source>
</reference>
<dbReference type="Pfam" id="PF00698">
    <property type="entry name" value="Acyl_transf_1"/>
    <property type="match status" value="1"/>
</dbReference>
<evidence type="ECO:0000313" key="10">
    <source>
        <dbReference type="EMBL" id="MBB4922023.1"/>
    </source>
</evidence>
<dbReference type="InterPro" id="IPR032821">
    <property type="entry name" value="PKS_assoc"/>
</dbReference>
<feature type="domain" description="Ketosynthase family 3 (KS3)" evidence="9">
    <location>
        <begin position="43"/>
        <end position="454"/>
    </location>
</feature>
<evidence type="ECO:0000256" key="7">
    <source>
        <dbReference type="ARBA" id="ARBA00023315"/>
    </source>
</evidence>
<evidence type="ECO:0000256" key="4">
    <source>
        <dbReference type="ARBA" id="ARBA00022679"/>
    </source>
</evidence>
<dbReference type="Pfam" id="PF00109">
    <property type="entry name" value="ketoacyl-synt"/>
    <property type="match status" value="1"/>
</dbReference>
<dbReference type="InterPro" id="IPR001031">
    <property type="entry name" value="Thioesterase"/>
</dbReference>
<dbReference type="PROSITE" id="PS52004">
    <property type="entry name" value="KS3_2"/>
    <property type="match status" value="1"/>
</dbReference>
<dbReference type="GO" id="GO:0031177">
    <property type="term" value="F:phosphopantetheine binding"/>
    <property type="evidence" value="ECO:0007669"/>
    <property type="project" value="InterPro"/>
</dbReference>
<dbReference type="InterPro" id="IPR015083">
    <property type="entry name" value="NorB/c/GfsB-D-like_docking"/>
</dbReference>
<dbReference type="InterPro" id="IPR050091">
    <property type="entry name" value="PKS_NRPS_Biosynth_Enz"/>
</dbReference>
<gene>
    <name evidence="10" type="ORF">FHR34_001016</name>
</gene>
<dbReference type="Pfam" id="PF00550">
    <property type="entry name" value="PP-binding"/>
    <property type="match status" value="1"/>
</dbReference>
<keyword evidence="4 10" id="KW-0808">Transferase</keyword>
<dbReference type="Gene3D" id="3.30.70.3290">
    <property type="match status" value="1"/>
</dbReference>
<dbReference type="InterPro" id="IPR014031">
    <property type="entry name" value="Ketoacyl_synth_C"/>
</dbReference>
<dbReference type="Gene3D" id="1.10.1200.10">
    <property type="entry name" value="ACP-like"/>
    <property type="match status" value="1"/>
</dbReference>
<evidence type="ECO:0000256" key="2">
    <source>
        <dbReference type="ARBA" id="ARBA00022450"/>
    </source>
</evidence>
<organism evidence="10 11">
    <name type="scientific">Kitasatospora kifunensis</name>
    <name type="common">Streptomyces kifunensis</name>
    <dbReference type="NCBI Taxonomy" id="58351"/>
    <lineage>
        <taxon>Bacteria</taxon>
        <taxon>Bacillati</taxon>
        <taxon>Actinomycetota</taxon>
        <taxon>Actinomycetes</taxon>
        <taxon>Kitasatosporales</taxon>
        <taxon>Streptomycetaceae</taxon>
        <taxon>Kitasatospora</taxon>
    </lineage>
</organism>
<evidence type="ECO:0000256" key="1">
    <source>
        <dbReference type="ARBA" id="ARBA00001957"/>
    </source>
</evidence>
<dbReference type="InterPro" id="IPR016036">
    <property type="entry name" value="Malonyl_transacylase_ACP-bd"/>
</dbReference>
<dbReference type="Pfam" id="PF00975">
    <property type="entry name" value="Thioesterase"/>
    <property type="match status" value="1"/>
</dbReference>
<dbReference type="SMART" id="SM00823">
    <property type="entry name" value="PKS_PP"/>
    <property type="match status" value="1"/>
</dbReference>
<dbReference type="InterPro" id="IPR001227">
    <property type="entry name" value="Ac_transferase_dom_sf"/>
</dbReference>
<comment type="caution">
    <text evidence="10">The sequence shown here is derived from an EMBL/GenBank/DDBJ whole genome shotgun (WGS) entry which is preliminary data.</text>
</comment>
<dbReference type="SUPFAM" id="SSF55048">
    <property type="entry name" value="Probable ACP-binding domain of malonyl-CoA ACP transacylase"/>
    <property type="match status" value="1"/>
</dbReference>
<evidence type="ECO:0000313" key="11">
    <source>
        <dbReference type="Proteomes" id="UP000540506"/>
    </source>
</evidence>
<dbReference type="PANTHER" id="PTHR43775">
    <property type="entry name" value="FATTY ACID SYNTHASE"/>
    <property type="match status" value="1"/>
</dbReference>
<dbReference type="SMART" id="SM00824">
    <property type="entry name" value="PKS_TE"/>
    <property type="match status" value="1"/>
</dbReference>
<dbReference type="SUPFAM" id="SSF47336">
    <property type="entry name" value="ACP-like"/>
    <property type="match status" value="1"/>
</dbReference>
<dbReference type="Proteomes" id="UP000540506">
    <property type="component" value="Unassembled WGS sequence"/>
</dbReference>
<evidence type="ECO:0000259" key="9">
    <source>
        <dbReference type="PROSITE" id="PS52004"/>
    </source>
</evidence>
<protein>
    <submittedName>
        <fullName evidence="10">Acyl transferase domain-containing protein</fullName>
    </submittedName>
</protein>
<dbReference type="SMART" id="SM00827">
    <property type="entry name" value="PKS_AT"/>
    <property type="match status" value="1"/>
</dbReference>
<accession>A0A7W7QYA4</accession>
<dbReference type="Pfam" id="PF16197">
    <property type="entry name" value="KAsynt_C_assoc"/>
    <property type="match status" value="1"/>
</dbReference>
<dbReference type="Pfam" id="PF08990">
    <property type="entry name" value="Docking"/>
    <property type="match status" value="1"/>
</dbReference>
<dbReference type="SUPFAM" id="SSF53474">
    <property type="entry name" value="alpha/beta-Hydrolases"/>
    <property type="match status" value="1"/>
</dbReference>
<dbReference type="GO" id="GO:0004312">
    <property type="term" value="F:fatty acid synthase activity"/>
    <property type="evidence" value="ECO:0007669"/>
    <property type="project" value="TreeGrafter"/>
</dbReference>
<dbReference type="InterPro" id="IPR020806">
    <property type="entry name" value="PKS_PP-bd"/>
</dbReference>
<keyword evidence="3" id="KW-0597">Phosphoprotein</keyword>
<dbReference type="EMBL" id="JACHJV010000001">
    <property type="protein sequence ID" value="MBB4922023.1"/>
    <property type="molecule type" value="Genomic_DNA"/>
</dbReference>
<dbReference type="Pfam" id="PF02801">
    <property type="entry name" value="Ketoacyl-synt_C"/>
    <property type="match status" value="1"/>
</dbReference>
<sequence length="1303" mass="136762">MTKSESKAQPQNPDTRMVDALRASLKETERLREQNRKLTATLREPIAIVGMACRYPGGVTSPQQLWELVTEGGDGITPFPTDRGWDADLYDPQPGLTGRSYTAEGGFLHEAGAFDAGFFGISPREALLMDPQQRLLLESSWEALEGAGIDPVSLKGSRTGVFAGVMYHDYFGAFGSGSIVSGRVAYTLGLEGPTLSIDTACSSSLVALHLAAQSLRGGESTLALAGGVTVMASPGTFVEFSRQGGLSPDGRCKAFAEGADGTGFAEGVGVLVLERLSDARRNGHRVLAVIRGSAVNQDGASNGLTAPNGPSQQRVIRQALANARLSAADVDVVEAHGTGTTLGDPIEAQALLASYGQDRPVDRPLWLGSVKSNIGHTQAAAGVAGVIKMVQAMHHGVLPRTLHVDEPSSKVDWSAGEVKLLTEAQQWPEVERPRRAGISSFGISGTNAHVIIEQAPAPAEPEPDPAPPMALWPLSARSPQALRAQGERLRAFAADRPELEAGAVARSLGTERAVFEHRAAVLGPDRDRLLDGLGVLAASDSSPSVLRGRARTGARTAFLFTGQGAQRLGMGAELRAHYPVFAEAFDKVNEHLGVGTAEVLFGTDPEQVDRTLYAQTGLFAFEVALFRLLESWGVVPDFLAGHSIGEVAAAHVAGVLSLADACRLVAARGRLMQALPAGGAMVSVQASEAQVLPLLTEGVGIAAVNGPRSVVISGDEAEVLRIAGSFEKTKRLKVSHAFHSPLMEPMLAQFRAVAAGLTYGRATVPVVSNLTGQLATEELADPEYWVRHVREAVRFEAGIRTLAEAGVTRFVELGPDAVLTGLARESAEAPDTAFVPLGRRLGSESATLLTGLAQLYVDGLSPDWQAVFPGTGRAALPTYAFQHQRYWLAADVPLTVGALDAPDQPGGEGPVAVAEVAPLRERLAGAAESEQQELLVELVRAQSAAILGHSSGEAIEPEVGFLEAGMDSVSGTELRIALSAATGLALSAGVVFDHRTPAELAAHLRTELVHGGPGLAGADAAAAAEDAAEDLESISGLLRRAATEGRMMKGMALLNAVAEILPAFSSVAELERLAEPVRLAQGEQGPKLICFPSPMALGGAHQYARFASHFRGRREVVVPPVPGFGPGEALPRSVDAAVEVFVEGVLAAAAGEPFVLLGYSSGGQFAHATAEVLEKAGTPAAGVVLLDTYLPDGEGQDELWPQMFRGMLDRESSFGRFSAARLAAMSRYSDLIVDCLPGALSAPVLFVRPAQSFTDAPGTEDWRASWTGEHLLREVPGTHFTILEESAPAAAEAVDDWLSTLGS</sequence>
<evidence type="ECO:0000259" key="8">
    <source>
        <dbReference type="PROSITE" id="PS50075"/>
    </source>
</evidence>
<dbReference type="InterPro" id="IPR018201">
    <property type="entry name" value="Ketoacyl_synth_AS"/>
</dbReference>
<keyword evidence="11" id="KW-1185">Reference proteome</keyword>
<comment type="cofactor">
    <cofactor evidence="1">
        <name>pantetheine 4'-phosphate</name>
        <dbReference type="ChEBI" id="CHEBI:47942"/>
    </cofactor>
</comment>
<keyword evidence="5" id="KW-0045">Antibiotic biosynthesis</keyword>
<dbReference type="Gene3D" id="3.40.47.10">
    <property type="match status" value="1"/>
</dbReference>
<dbReference type="SMART" id="SM00825">
    <property type="entry name" value="PKS_KS"/>
    <property type="match status" value="1"/>
</dbReference>
<dbReference type="PANTHER" id="PTHR43775:SF51">
    <property type="entry name" value="INACTIVE PHENOLPHTHIOCEROL SYNTHESIS POLYKETIDE SYNTHASE TYPE I PKS1-RELATED"/>
    <property type="match status" value="1"/>
</dbReference>
<keyword evidence="6" id="KW-0511">Multifunctional enzyme</keyword>
<dbReference type="SMART" id="SM01294">
    <property type="entry name" value="PKS_PP_betabranch"/>
    <property type="match status" value="1"/>
</dbReference>
<feature type="domain" description="Carrier" evidence="8">
    <location>
        <begin position="933"/>
        <end position="1008"/>
    </location>
</feature>
<evidence type="ECO:0000256" key="6">
    <source>
        <dbReference type="ARBA" id="ARBA00023268"/>
    </source>
</evidence>
<dbReference type="RefSeq" id="WP_312897120.1">
    <property type="nucleotide sequence ID" value="NZ_JACHJV010000001.1"/>
</dbReference>
<dbReference type="InterPro" id="IPR016039">
    <property type="entry name" value="Thiolase-like"/>
</dbReference>
<name>A0A7W7QYA4_KITKI</name>
<dbReference type="InterPro" id="IPR014030">
    <property type="entry name" value="Ketoacyl_synth_N"/>
</dbReference>
<dbReference type="InterPro" id="IPR029058">
    <property type="entry name" value="AB_hydrolase_fold"/>
</dbReference>